<dbReference type="EMBL" id="BSNI01000001">
    <property type="protein sequence ID" value="GLQ16021.1"/>
    <property type="molecule type" value="Genomic_DNA"/>
</dbReference>
<dbReference type="PANTHER" id="PTHR43792:SF1">
    <property type="entry name" value="N-ACETYLTRANSFERASE DOMAIN-CONTAINING PROTEIN"/>
    <property type="match status" value="1"/>
</dbReference>
<comment type="caution">
    <text evidence="2">The sequence shown here is derived from an EMBL/GenBank/DDBJ whole genome shotgun (WGS) entry which is preliminary data.</text>
</comment>
<evidence type="ECO:0000313" key="3">
    <source>
        <dbReference type="Proteomes" id="UP001161405"/>
    </source>
</evidence>
<keyword evidence="3" id="KW-1185">Reference proteome</keyword>
<evidence type="ECO:0000313" key="2">
    <source>
        <dbReference type="EMBL" id="GLQ16021.1"/>
    </source>
</evidence>
<gene>
    <name evidence="2" type="ORF">GCM10007879_02700</name>
</gene>
<dbReference type="InterPro" id="IPR000182">
    <property type="entry name" value="GNAT_dom"/>
</dbReference>
<dbReference type="SUPFAM" id="SSF55729">
    <property type="entry name" value="Acyl-CoA N-acyltransferases (Nat)"/>
    <property type="match status" value="1"/>
</dbReference>
<proteinExistence type="predicted"/>
<evidence type="ECO:0000259" key="1">
    <source>
        <dbReference type="PROSITE" id="PS51186"/>
    </source>
</evidence>
<dbReference type="PANTHER" id="PTHR43792">
    <property type="entry name" value="GNAT FAMILY, PUTATIVE (AFU_ORTHOLOGUE AFUA_3G00765)-RELATED-RELATED"/>
    <property type="match status" value="1"/>
</dbReference>
<sequence>MLAPIVHASYYLGMADSEQSINSKQYGFETSRLRLRPFAAADVTRIVEIFADSRVSKWVDDGTPISEEQAKRWIAASYASVVKNGSSAGAIIEQSTGRMIGWGGIVHPEGTSPEIIYGFEFAAWGKGYGKEIAQAIVRDGNERCRFSRLRATVDPENAASIKILKGLGFALISSGLDENGLPTDVYRLG</sequence>
<reference evidence="2" key="2">
    <citation type="submission" date="2023-01" db="EMBL/GenBank/DDBJ databases">
        <title>Draft genome sequence of Maritalea porphyrae strain NBRC 107169.</title>
        <authorList>
            <person name="Sun Q."/>
            <person name="Mori K."/>
        </authorList>
    </citation>
    <scope>NUCLEOTIDE SEQUENCE</scope>
    <source>
        <strain evidence="2">NBRC 107169</strain>
    </source>
</reference>
<name>A0ABQ5ULV9_9HYPH</name>
<dbReference type="Pfam" id="PF13302">
    <property type="entry name" value="Acetyltransf_3"/>
    <property type="match status" value="1"/>
</dbReference>
<reference evidence="2" key="1">
    <citation type="journal article" date="2014" name="Int. J. Syst. Evol. Microbiol.">
        <title>Complete genome of a new Firmicutes species belonging to the dominant human colonic microbiota ('Ruminococcus bicirculans') reveals two chromosomes and a selective capacity to utilize plant glucans.</title>
        <authorList>
            <consortium name="NISC Comparative Sequencing Program"/>
            <person name="Wegmann U."/>
            <person name="Louis P."/>
            <person name="Goesmann A."/>
            <person name="Henrissat B."/>
            <person name="Duncan S.H."/>
            <person name="Flint H.J."/>
        </authorList>
    </citation>
    <scope>NUCLEOTIDE SEQUENCE</scope>
    <source>
        <strain evidence="2">NBRC 107169</strain>
    </source>
</reference>
<dbReference type="Proteomes" id="UP001161405">
    <property type="component" value="Unassembled WGS sequence"/>
</dbReference>
<dbReference type="InterPro" id="IPR016181">
    <property type="entry name" value="Acyl_CoA_acyltransferase"/>
</dbReference>
<feature type="domain" description="N-acetyltransferase" evidence="1">
    <location>
        <begin position="33"/>
        <end position="189"/>
    </location>
</feature>
<organism evidence="2 3">
    <name type="scientific">Maritalea porphyrae</name>
    <dbReference type="NCBI Taxonomy" id="880732"/>
    <lineage>
        <taxon>Bacteria</taxon>
        <taxon>Pseudomonadati</taxon>
        <taxon>Pseudomonadota</taxon>
        <taxon>Alphaproteobacteria</taxon>
        <taxon>Hyphomicrobiales</taxon>
        <taxon>Devosiaceae</taxon>
        <taxon>Maritalea</taxon>
    </lineage>
</organism>
<dbReference type="PROSITE" id="PS51186">
    <property type="entry name" value="GNAT"/>
    <property type="match status" value="1"/>
</dbReference>
<accession>A0ABQ5ULV9</accession>
<dbReference type="InterPro" id="IPR051531">
    <property type="entry name" value="N-acetyltransferase"/>
</dbReference>
<protein>
    <submittedName>
        <fullName evidence="2">Acetyltransferase</fullName>
    </submittedName>
</protein>
<dbReference type="Gene3D" id="3.40.630.30">
    <property type="match status" value="1"/>
</dbReference>